<reference evidence="10" key="1">
    <citation type="submission" date="2021-01" db="EMBL/GenBank/DDBJ databases">
        <authorList>
            <person name="Kaushik A."/>
        </authorList>
    </citation>
    <scope>NUCLEOTIDE SEQUENCE</scope>
    <source>
        <strain evidence="10">Type strain: AG8-Rh-89/</strain>
    </source>
</reference>
<comment type="pathway">
    <text evidence="7">Amino-acid biosynthesis; L-methionine biosynthesis via salvage pathway; L-methionine from S-methyl-5-thio-alpha-D-ribose 1-phosphate: step 2/6.</text>
</comment>
<dbReference type="UniPathway" id="UPA00904">
    <property type="reaction ID" value="UER00875"/>
</dbReference>
<evidence type="ECO:0000256" key="1">
    <source>
        <dbReference type="ARBA" id="ARBA00022490"/>
    </source>
</evidence>
<dbReference type="GO" id="GO:0046570">
    <property type="term" value="F:methylthioribulose 1-phosphate dehydratase activity"/>
    <property type="evidence" value="ECO:0007669"/>
    <property type="project" value="UniProtKB-UniRule"/>
</dbReference>
<dbReference type="AlphaFoldDB" id="A0A8H3AS33"/>
<dbReference type="EC" id="4.2.1.109" evidence="7"/>
<evidence type="ECO:0000313" key="10">
    <source>
        <dbReference type="EMBL" id="CAE6440827.1"/>
    </source>
</evidence>
<dbReference type="GO" id="GO:0005737">
    <property type="term" value="C:cytoplasm"/>
    <property type="evidence" value="ECO:0007669"/>
    <property type="project" value="UniProtKB-SubCell"/>
</dbReference>
<feature type="region of interest" description="Disordered" evidence="8">
    <location>
        <begin position="1"/>
        <end position="20"/>
    </location>
</feature>
<dbReference type="PANTHER" id="PTHR10640:SF7">
    <property type="entry name" value="METHYLTHIORIBULOSE-1-PHOSPHATE DEHYDRATASE"/>
    <property type="match status" value="1"/>
</dbReference>
<proteinExistence type="inferred from homology"/>
<dbReference type="GO" id="GO:0008270">
    <property type="term" value="F:zinc ion binding"/>
    <property type="evidence" value="ECO:0007669"/>
    <property type="project" value="UniProtKB-UniRule"/>
</dbReference>
<dbReference type="SMART" id="SM01007">
    <property type="entry name" value="Aldolase_II"/>
    <property type="match status" value="1"/>
</dbReference>
<keyword evidence="3 7" id="KW-0479">Metal-binding</keyword>
<name>A0A8H3AS33_9AGAM</name>
<feature type="region of interest" description="Disordered" evidence="8">
    <location>
        <begin position="32"/>
        <end position="59"/>
    </location>
</feature>
<dbReference type="Proteomes" id="UP000663850">
    <property type="component" value="Unassembled WGS sequence"/>
</dbReference>
<feature type="compositionally biased region" description="Basic residues" evidence="8">
    <location>
        <begin position="32"/>
        <end position="42"/>
    </location>
</feature>
<accession>A0A8H3AS33</accession>
<feature type="binding site" evidence="7">
    <location>
        <position position="104"/>
    </location>
    <ligand>
        <name>substrate</name>
    </ligand>
</feature>
<evidence type="ECO:0000256" key="2">
    <source>
        <dbReference type="ARBA" id="ARBA00022605"/>
    </source>
</evidence>
<comment type="function">
    <text evidence="7">Catalyzes the dehydration of methylthioribulose-1-phosphate (MTRu-1-P) into 2,3-diketo-5-methylthiopentyl-1-phosphate (DK-MTP-1-P).</text>
</comment>
<keyword evidence="4 7" id="KW-0862">Zinc</keyword>
<comment type="caution">
    <text evidence="10">The sequence shown here is derived from an EMBL/GenBank/DDBJ whole genome shotgun (WGS) entry which is preliminary data.</text>
</comment>
<dbReference type="InterPro" id="IPR027514">
    <property type="entry name" value="Salvage_MtnB_euk"/>
</dbReference>
<comment type="subcellular location">
    <subcellularLocation>
        <location evidence="7">Cytoplasm</location>
    </subcellularLocation>
</comment>
<keyword evidence="1 7" id="KW-0963">Cytoplasm</keyword>
<feature type="active site" description="Proton donor/acceptor" evidence="7">
    <location>
        <position position="146"/>
    </location>
</feature>
<comment type="catalytic activity">
    <reaction evidence="7">
        <text>5-(methylsulfanyl)-D-ribulose 1-phosphate = 5-methylsulfanyl-2,3-dioxopentyl phosphate + H2O</text>
        <dbReference type="Rhea" id="RHEA:15549"/>
        <dbReference type="ChEBI" id="CHEBI:15377"/>
        <dbReference type="ChEBI" id="CHEBI:58548"/>
        <dbReference type="ChEBI" id="CHEBI:58828"/>
        <dbReference type="EC" id="4.2.1.109"/>
    </reaction>
</comment>
<sequence length="241" mass="27119">MSQEEADALVKSTDPEHPANLIPELCASMGHRNRRGHKHSTRVRPSLSLPTHHQHANRDKVYIAPSGVQKERIKPEHIFVLPYPRPSPEVFLRKPTQPLKESACTPLFWNAFDLRGAGSCVHTHSQHAVMATLLWEGETWEVSHLEMIKGVREAGTGRALSYLDTVVVPIIENTPFEEDLKDSMAEAMKKYPNAAGVLVRRHGVYVWGTDWEKAKTQTECLDYLFEVSVKMKLAGLPTKLG</sequence>
<keyword evidence="6 7" id="KW-0456">Lyase</keyword>
<dbReference type="Pfam" id="PF00596">
    <property type="entry name" value="Aldolase_II"/>
    <property type="match status" value="1"/>
</dbReference>
<evidence type="ECO:0000256" key="7">
    <source>
        <dbReference type="HAMAP-Rule" id="MF_03116"/>
    </source>
</evidence>
<evidence type="ECO:0000256" key="5">
    <source>
        <dbReference type="ARBA" id="ARBA00023167"/>
    </source>
</evidence>
<organism evidence="10 11">
    <name type="scientific">Rhizoctonia solani</name>
    <dbReference type="NCBI Taxonomy" id="456999"/>
    <lineage>
        <taxon>Eukaryota</taxon>
        <taxon>Fungi</taxon>
        <taxon>Dikarya</taxon>
        <taxon>Basidiomycota</taxon>
        <taxon>Agaricomycotina</taxon>
        <taxon>Agaricomycetes</taxon>
        <taxon>Cantharellales</taxon>
        <taxon>Ceratobasidiaceae</taxon>
        <taxon>Rhizoctonia</taxon>
    </lineage>
</organism>
<comment type="similarity">
    <text evidence="7">Belongs to the aldolase class II family. MtnB subfamily.</text>
</comment>
<dbReference type="PANTHER" id="PTHR10640">
    <property type="entry name" value="METHYLTHIORIBULOSE-1-PHOSPHATE DEHYDRATASE"/>
    <property type="match status" value="1"/>
</dbReference>
<keyword evidence="5 7" id="KW-0486">Methionine biosynthesis</keyword>
<feature type="binding site" evidence="7">
    <location>
        <position position="202"/>
    </location>
    <ligand>
        <name>Zn(2+)</name>
        <dbReference type="ChEBI" id="CHEBI:29105"/>
    </ligand>
</feature>
<gene>
    <name evidence="7" type="primary">MDE1</name>
    <name evidence="10" type="ORF">RDB_LOCUS29162</name>
</gene>
<protein>
    <recommendedName>
        <fullName evidence="7">Methylthioribulose-1-phosphate dehydratase</fullName>
        <shortName evidence="7">MTRu-1-P dehydratase</shortName>
        <ecNumber evidence="7">4.2.1.109</ecNumber>
    </recommendedName>
</protein>
<feature type="binding site" evidence="7">
    <location>
        <position position="122"/>
    </location>
    <ligand>
        <name>Zn(2+)</name>
        <dbReference type="ChEBI" id="CHEBI:29105"/>
    </ligand>
</feature>
<evidence type="ECO:0000256" key="3">
    <source>
        <dbReference type="ARBA" id="ARBA00022723"/>
    </source>
</evidence>
<dbReference type="SUPFAM" id="SSF53639">
    <property type="entry name" value="AraD/HMP-PK domain-like"/>
    <property type="match status" value="1"/>
</dbReference>
<evidence type="ECO:0000256" key="4">
    <source>
        <dbReference type="ARBA" id="ARBA00022833"/>
    </source>
</evidence>
<dbReference type="GO" id="GO:0019509">
    <property type="term" value="P:L-methionine salvage from methylthioadenosine"/>
    <property type="evidence" value="ECO:0007669"/>
    <property type="project" value="UniProtKB-UniRule"/>
</dbReference>
<dbReference type="InterPro" id="IPR001303">
    <property type="entry name" value="Aldolase_II/adducin_N"/>
</dbReference>
<dbReference type="EMBL" id="CAJMWZ010001723">
    <property type="protein sequence ID" value="CAE6440827.1"/>
    <property type="molecule type" value="Genomic_DNA"/>
</dbReference>
<dbReference type="InterPro" id="IPR017714">
    <property type="entry name" value="MethylthioRu-1-P_deHdtase_MtnB"/>
</dbReference>
<dbReference type="HAMAP" id="MF_03116">
    <property type="entry name" value="Salvage_MtnB_euk"/>
    <property type="match status" value="1"/>
</dbReference>
<dbReference type="Gene3D" id="3.40.225.10">
    <property type="entry name" value="Class II aldolase/adducin N-terminal domain"/>
    <property type="match status" value="1"/>
</dbReference>
<evidence type="ECO:0000313" key="11">
    <source>
        <dbReference type="Proteomes" id="UP000663850"/>
    </source>
</evidence>
<evidence type="ECO:0000259" key="9">
    <source>
        <dbReference type="SMART" id="SM01007"/>
    </source>
</evidence>
<dbReference type="InterPro" id="IPR036409">
    <property type="entry name" value="Aldolase_II/adducin_N_sf"/>
</dbReference>
<comment type="cofactor">
    <cofactor evidence="7">
        <name>Zn(2+)</name>
        <dbReference type="ChEBI" id="CHEBI:29105"/>
    </cofactor>
    <text evidence="7">Binds 1 zinc ion per subunit.</text>
</comment>
<keyword evidence="2 7" id="KW-0028">Amino-acid biosynthesis</keyword>
<feature type="domain" description="Class II aldolase/adducin N-terminal" evidence="9">
    <location>
        <begin position="20"/>
        <end position="229"/>
    </location>
</feature>
<feature type="binding site" evidence="7">
    <location>
        <position position="124"/>
    </location>
    <ligand>
        <name>Zn(2+)</name>
        <dbReference type="ChEBI" id="CHEBI:29105"/>
    </ligand>
</feature>
<evidence type="ECO:0000256" key="8">
    <source>
        <dbReference type="SAM" id="MobiDB-lite"/>
    </source>
</evidence>
<dbReference type="FunFam" id="3.40.225.10:FF:000003">
    <property type="entry name" value="Methylthioribulose-1-phosphate dehydratase"/>
    <property type="match status" value="1"/>
</dbReference>
<dbReference type="NCBIfam" id="TIGR03328">
    <property type="entry name" value="salvage_mtnB"/>
    <property type="match status" value="1"/>
</dbReference>
<evidence type="ECO:0000256" key="6">
    <source>
        <dbReference type="ARBA" id="ARBA00023239"/>
    </source>
</evidence>